<dbReference type="Proteomes" id="UP000637628">
    <property type="component" value="Unassembled WGS sequence"/>
</dbReference>
<protein>
    <recommendedName>
        <fullName evidence="3">Secreted protein</fullName>
    </recommendedName>
</protein>
<evidence type="ECO:0000313" key="1">
    <source>
        <dbReference type="EMBL" id="GIE06206.1"/>
    </source>
</evidence>
<gene>
    <name evidence="1" type="ORF">Adu01nite_75560</name>
</gene>
<name>A0ABQ3Z8Q7_9ACTN</name>
<dbReference type="EMBL" id="BOML01000059">
    <property type="protein sequence ID" value="GIE06206.1"/>
    <property type="molecule type" value="Genomic_DNA"/>
</dbReference>
<comment type="caution">
    <text evidence="1">The sequence shown here is derived from an EMBL/GenBank/DDBJ whole genome shotgun (WGS) entry which is preliminary data.</text>
</comment>
<evidence type="ECO:0008006" key="3">
    <source>
        <dbReference type="Google" id="ProtNLM"/>
    </source>
</evidence>
<proteinExistence type="predicted"/>
<sequence>MWMRLWVRAGLAVGLLVLVGVGAFWVGRVTGGRPAAVDRGYAAGHADGVLEGRAEQATVNLPAGDKAVFDSGYLAGEADVFAGYDGGWDRGSPYVIVLVPGGPGVTYRIASRDRLEPGVGYFLCADGHSLCQAPR</sequence>
<organism evidence="1 2">
    <name type="scientific">Paractinoplanes durhamensis</name>
    <dbReference type="NCBI Taxonomy" id="113563"/>
    <lineage>
        <taxon>Bacteria</taxon>
        <taxon>Bacillati</taxon>
        <taxon>Actinomycetota</taxon>
        <taxon>Actinomycetes</taxon>
        <taxon>Micromonosporales</taxon>
        <taxon>Micromonosporaceae</taxon>
        <taxon>Paractinoplanes</taxon>
    </lineage>
</organism>
<accession>A0ABQ3Z8Q7</accession>
<dbReference type="RefSeq" id="WP_203734049.1">
    <property type="nucleotide sequence ID" value="NZ_BAAATX010000022.1"/>
</dbReference>
<keyword evidence="2" id="KW-1185">Reference proteome</keyword>
<evidence type="ECO:0000313" key="2">
    <source>
        <dbReference type="Proteomes" id="UP000637628"/>
    </source>
</evidence>
<reference evidence="1 2" key="1">
    <citation type="submission" date="2021-01" db="EMBL/GenBank/DDBJ databases">
        <title>Whole genome shotgun sequence of Actinoplanes durhamensis NBRC 14914.</title>
        <authorList>
            <person name="Komaki H."/>
            <person name="Tamura T."/>
        </authorList>
    </citation>
    <scope>NUCLEOTIDE SEQUENCE [LARGE SCALE GENOMIC DNA]</scope>
    <source>
        <strain evidence="1 2">NBRC 14914</strain>
    </source>
</reference>